<keyword evidence="3" id="KW-1185">Reference proteome</keyword>
<keyword evidence="1" id="KW-1133">Transmembrane helix</keyword>
<sequence>MAVAMEVCRCRSVLRNVNFRERVFFEAFDVDLVFFDAILVVIIGVLFHFMGVSPLETHLGIISLLIVATIVYIIANLLIKVQPQDADAAYRFIFGLVCLVSGIFSAELLLALIISPLRLFMFDLCLILTFGVLHHWYQGIYEGLYKTTDMVLKAVHILYNKIFGLLCWMYGRLLQIFQSGDSDAISSREGDFETQLAVIQDLVA</sequence>
<feature type="transmembrane region" description="Helical" evidence="1">
    <location>
        <begin position="32"/>
        <end position="52"/>
    </location>
</feature>
<dbReference type="Gramene" id="QL10p013234:mrna">
    <property type="protein sequence ID" value="QL10p013234:mrna"/>
    <property type="gene ID" value="QL10p013234"/>
</dbReference>
<proteinExistence type="predicted"/>
<keyword evidence="1" id="KW-0812">Transmembrane</keyword>
<feature type="transmembrane region" description="Helical" evidence="1">
    <location>
        <begin position="91"/>
        <end position="112"/>
    </location>
</feature>
<evidence type="ECO:0000256" key="1">
    <source>
        <dbReference type="SAM" id="Phobius"/>
    </source>
</evidence>
<reference evidence="2 3" key="1">
    <citation type="journal article" date="2016" name="G3 (Bethesda)">
        <title>First Draft Assembly and Annotation of the Genome of a California Endemic Oak Quercus lobata Nee (Fagaceae).</title>
        <authorList>
            <person name="Sork V.L."/>
            <person name="Fitz-Gibbon S.T."/>
            <person name="Puiu D."/>
            <person name="Crepeau M."/>
            <person name="Gugger P.F."/>
            <person name="Sherman R."/>
            <person name="Stevens K."/>
            <person name="Langley C.H."/>
            <person name="Pellegrini M."/>
            <person name="Salzberg S.L."/>
        </authorList>
    </citation>
    <scope>NUCLEOTIDE SEQUENCE [LARGE SCALE GENOMIC DNA]</scope>
    <source>
        <strain evidence="2 3">cv. SW786</strain>
    </source>
</reference>
<evidence type="ECO:0000313" key="3">
    <source>
        <dbReference type="Proteomes" id="UP000594261"/>
    </source>
</evidence>
<feature type="transmembrane region" description="Helical" evidence="1">
    <location>
        <begin position="119"/>
        <end position="137"/>
    </location>
</feature>
<dbReference type="EMBL" id="LRBV02000010">
    <property type="status" value="NOT_ANNOTATED_CDS"/>
    <property type="molecule type" value="Genomic_DNA"/>
</dbReference>
<reference evidence="2" key="2">
    <citation type="submission" date="2021-01" db="UniProtKB">
        <authorList>
            <consortium name="EnsemblPlants"/>
        </authorList>
    </citation>
    <scope>IDENTIFICATION</scope>
</reference>
<organism evidence="2 3">
    <name type="scientific">Quercus lobata</name>
    <name type="common">Valley oak</name>
    <dbReference type="NCBI Taxonomy" id="97700"/>
    <lineage>
        <taxon>Eukaryota</taxon>
        <taxon>Viridiplantae</taxon>
        <taxon>Streptophyta</taxon>
        <taxon>Embryophyta</taxon>
        <taxon>Tracheophyta</taxon>
        <taxon>Spermatophyta</taxon>
        <taxon>Magnoliopsida</taxon>
        <taxon>eudicotyledons</taxon>
        <taxon>Gunneridae</taxon>
        <taxon>Pentapetalae</taxon>
        <taxon>rosids</taxon>
        <taxon>fabids</taxon>
        <taxon>Fagales</taxon>
        <taxon>Fagaceae</taxon>
        <taxon>Quercus</taxon>
    </lineage>
</organism>
<dbReference type="Proteomes" id="UP000594261">
    <property type="component" value="Chromosome 10"/>
</dbReference>
<protein>
    <submittedName>
        <fullName evidence="2">Uncharacterized protein</fullName>
    </submittedName>
</protein>
<dbReference type="EnsemblPlants" id="QL10p013234:mrna">
    <property type="protein sequence ID" value="QL10p013234:mrna"/>
    <property type="gene ID" value="QL10p013234"/>
</dbReference>
<feature type="transmembrane region" description="Helical" evidence="1">
    <location>
        <begin position="59"/>
        <end position="79"/>
    </location>
</feature>
<dbReference type="AlphaFoldDB" id="A0A7N2MPR6"/>
<evidence type="ECO:0000313" key="2">
    <source>
        <dbReference type="EnsemblPlants" id="QL10p013234:mrna"/>
    </source>
</evidence>
<feature type="transmembrane region" description="Helical" evidence="1">
    <location>
        <begin position="157"/>
        <end position="174"/>
    </location>
</feature>
<dbReference type="InParanoid" id="A0A7N2MPR6"/>
<accession>A0A7N2MPR6</accession>
<keyword evidence="1" id="KW-0472">Membrane</keyword>
<name>A0A7N2MPR6_QUELO</name>